<protein>
    <submittedName>
        <fullName evidence="2">Membrane protein</fullName>
    </submittedName>
</protein>
<dbReference type="PIRSF" id="PIRSF034405">
    <property type="entry name" value="UCP034405"/>
    <property type="match status" value="1"/>
</dbReference>
<dbReference type="PANTHER" id="PTHR37947">
    <property type="entry name" value="BLL2462 PROTEIN"/>
    <property type="match status" value="1"/>
</dbReference>
<gene>
    <name evidence="2" type="ORF">J2X98_002257</name>
</gene>
<organism evidence="2 3">
    <name type="scientific">Pseudarthrobacter enclensis</name>
    <dbReference type="NCBI Taxonomy" id="993070"/>
    <lineage>
        <taxon>Bacteria</taxon>
        <taxon>Bacillati</taxon>
        <taxon>Actinomycetota</taxon>
        <taxon>Actinomycetes</taxon>
        <taxon>Micrococcales</taxon>
        <taxon>Micrococcaceae</taxon>
        <taxon>Pseudarthrobacter</taxon>
    </lineage>
</organism>
<evidence type="ECO:0000313" key="3">
    <source>
        <dbReference type="Proteomes" id="UP001226577"/>
    </source>
</evidence>
<reference evidence="2 3" key="1">
    <citation type="submission" date="2023-07" db="EMBL/GenBank/DDBJ databases">
        <title>Sorghum-associated microbial communities from plants grown in Nebraska, USA.</title>
        <authorList>
            <person name="Schachtman D."/>
        </authorList>
    </citation>
    <scope>NUCLEOTIDE SEQUENCE [LARGE SCALE GENOMIC DNA]</scope>
    <source>
        <strain evidence="2 3">CC222</strain>
    </source>
</reference>
<accession>A0ABT9RTU4</accession>
<proteinExistence type="predicted"/>
<dbReference type="InterPro" id="IPR029062">
    <property type="entry name" value="Class_I_gatase-like"/>
</dbReference>
<sequence length="269" mass="29304">MSTSKSSIKVLFVGESWIKHTIHMKGFDPFHSTEYEEGAGVFLACLDDAGYEVTYIRGHEITLKFPRTAEELNAFDVVVISDIGSNSFLLPDETFLRSEASPNRLGLVAEFVQGGGGLVMIGGYLSFSGIDGKARYGMSPLADPLPVTMLPYDDRVERSEGVEVEICEPEHPVLGGTPSTWPRLLGYNQLIAKPDATVVARVGEDPMLVVGEYGRGRAVAFASDLAPHWAPREFLDWPHYAGLWTSILSWTAQAPAPVLAEQSPGFSRG</sequence>
<comment type="caution">
    <text evidence="2">The sequence shown here is derived from an EMBL/GenBank/DDBJ whole genome shotgun (WGS) entry which is preliminary data.</text>
</comment>
<feature type="domain" description="Putative glutamine amidotransferase" evidence="1">
    <location>
        <begin position="9"/>
        <end position="251"/>
    </location>
</feature>
<name>A0ABT9RTU4_9MICC</name>
<evidence type="ECO:0000313" key="2">
    <source>
        <dbReference type="EMBL" id="MDP9888664.1"/>
    </source>
</evidence>
<keyword evidence="3" id="KW-1185">Reference proteome</keyword>
<dbReference type="SUPFAM" id="SSF52317">
    <property type="entry name" value="Class I glutamine amidotransferase-like"/>
    <property type="match status" value="1"/>
</dbReference>
<evidence type="ECO:0000259" key="1">
    <source>
        <dbReference type="Pfam" id="PF07090"/>
    </source>
</evidence>
<dbReference type="Pfam" id="PF07090">
    <property type="entry name" value="GATase1_like"/>
    <property type="match status" value="1"/>
</dbReference>
<dbReference type="InterPro" id="IPR010768">
    <property type="entry name" value="GATase1-like"/>
</dbReference>
<dbReference type="RefSeq" id="WP_307307949.1">
    <property type="nucleotide sequence ID" value="NZ_JAUSRE010000010.1"/>
</dbReference>
<dbReference type="Gene3D" id="3.40.50.880">
    <property type="match status" value="1"/>
</dbReference>
<dbReference type="InterPro" id="IPR017027">
    <property type="entry name" value="STM3548-like"/>
</dbReference>
<dbReference type="EMBL" id="JAUSRE010000010">
    <property type="protein sequence ID" value="MDP9888664.1"/>
    <property type="molecule type" value="Genomic_DNA"/>
</dbReference>
<dbReference type="Proteomes" id="UP001226577">
    <property type="component" value="Unassembled WGS sequence"/>
</dbReference>
<dbReference type="PANTHER" id="PTHR37947:SF1">
    <property type="entry name" value="BLL2462 PROTEIN"/>
    <property type="match status" value="1"/>
</dbReference>